<dbReference type="InterPro" id="IPR003399">
    <property type="entry name" value="Mce/MlaD"/>
</dbReference>
<evidence type="ECO:0000313" key="4">
    <source>
        <dbReference type="EMBL" id="OPE53224.1"/>
    </source>
</evidence>
<evidence type="ECO:0000313" key="7">
    <source>
        <dbReference type="Proteomes" id="UP000220340"/>
    </source>
</evidence>
<dbReference type="NCBIfam" id="TIGR00996">
    <property type="entry name" value="Mtu_fam_mce"/>
    <property type="match status" value="1"/>
</dbReference>
<dbReference type="PANTHER" id="PTHR33371">
    <property type="entry name" value="INTERMEMBRANE PHOSPHOLIPID TRANSPORT SYSTEM BINDING PROTEIN MLAD-RELATED"/>
    <property type="match status" value="1"/>
</dbReference>
<protein>
    <submittedName>
        <fullName evidence="4">MCE-family protein</fullName>
    </submittedName>
</protein>
<feature type="domain" description="Mammalian cell entry C-terminal" evidence="3">
    <location>
        <begin position="124"/>
        <end position="340"/>
    </location>
</feature>
<dbReference type="OrthoDB" id="3460188at2"/>
<evidence type="ECO:0000259" key="2">
    <source>
        <dbReference type="Pfam" id="PF02470"/>
    </source>
</evidence>
<keyword evidence="1" id="KW-0812">Transmembrane</keyword>
<dbReference type="EMBL" id="MIJD01000175">
    <property type="protein sequence ID" value="OPE53224.1"/>
    <property type="molecule type" value="Genomic_DNA"/>
</dbReference>
<comment type="caution">
    <text evidence="4">The sequence shown here is derived from an EMBL/GenBank/DDBJ whole genome shotgun (WGS) entry which is preliminary data.</text>
</comment>
<evidence type="ECO:0000313" key="5">
    <source>
        <dbReference type="EMBL" id="PEG51928.1"/>
    </source>
</evidence>
<keyword evidence="7" id="KW-1185">Reference proteome</keyword>
<dbReference type="AlphaFoldDB" id="A0A1Q4HD69"/>
<reference evidence="5 7" key="2">
    <citation type="submission" date="2017-10" db="EMBL/GenBank/DDBJ databases">
        <title>The new phylogeny of genus Mycobacterium.</title>
        <authorList>
            <person name="Tortoli E."/>
            <person name="Trovato A."/>
            <person name="Cirillo D.M."/>
        </authorList>
    </citation>
    <scope>NUCLEOTIDE SEQUENCE [LARGE SCALE GENOMIC DNA]</scope>
    <source>
        <strain evidence="5 7">IP141170001</strain>
    </source>
</reference>
<accession>A0A1Q4HD69</accession>
<dbReference type="EMBL" id="PDCR01000040">
    <property type="protein sequence ID" value="PEG51928.1"/>
    <property type="molecule type" value="Genomic_DNA"/>
</dbReference>
<dbReference type="GO" id="GO:0051701">
    <property type="term" value="P:biological process involved in interaction with host"/>
    <property type="evidence" value="ECO:0007669"/>
    <property type="project" value="TreeGrafter"/>
</dbReference>
<dbReference type="GO" id="GO:0005576">
    <property type="term" value="C:extracellular region"/>
    <property type="evidence" value="ECO:0007669"/>
    <property type="project" value="TreeGrafter"/>
</dbReference>
<organism evidence="4 6">
    <name type="scientific">Mycolicibacterium diernhoferi</name>
    <dbReference type="NCBI Taxonomy" id="1801"/>
    <lineage>
        <taxon>Bacteria</taxon>
        <taxon>Bacillati</taxon>
        <taxon>Actinomycetota</taxon>
        <taxon>Actinomycetes</taxon>
        <taxon>Mycobacteriales</taxon>
        <taxon>Mycobacteriaceae</taxon>
        <taxon>Mycolicibacterium</taxon>
    </lineage>
</organism>
<feature type="transmembrane region" description="Helical" evidence="1">
    <location>
        <begin position="12"/>
        <end position="33"/>
    </location>
</feature>
<sequence length="400" mass="42321">MSDGAAKRSHVRIAAAIMAAVVLAAVVFTYLFYTAAFTPTETVTVSSQRAGLVMESDAKVKYRGIQIGKVNKIEYAGDQAKLTLSIDRGQMRYIPSNAVVKIGGTTIFGAKSVEFLPPEAPTGSSMRPGTHIQAQGVQLEVNTLFQTLTDVLAKVDPINLNATVTALAEGLRGNGEDLGVLLSGLNGYLGQINPKLPTLQDDFRKAAVVAGIYGDAGPDLATIFDNAPNLSATIVDQQDNLNATLLAATGLAENGTATLEPGADDYIAAIQRLRAPLKVLGDYSPVFPCMIQGTAQAVDTFAPIIGGVRPGLYVNSNFLPGSPAYTFPESLPIVNASGGPNCRGLPNVPSKQYGGSWYRSPFLVTDNAYVPFEPNTELQFNAPSTLQFLFNGALAERDDF</sequence>
<dbReference type="Proteomes" id="UP000191039">
    <property type="component" value="Unassembled WGS sequence"/>
</dbReference>
<keyword evidence="1" id="KW-1133">Transmembrane helix</keyword>
<evidence type="ECO:0000256" key="1">
    <source>
        <dbReference type="SAM" id="Phobius"/>
    </source>
</evidence>
<reference evidence="4 6" key="1">
    <citation type="submission" date="2016-09" db="EMBL/GenBank/DDBJ databases">
        <title>genome sequences of unsequenced Mycobacteria.</title>
        <authorList>
            <person name="Greninger A.L."/>
            <person name="Jerome K.R."/>
            <person name="Mcnair B."/>
            <person name="Wallis C."/>
            <person name="Fang F."/>
        </authorList>
    </citation>
    <scope>NUCLEOTIDE SEQUENCE [LARGE SCALE GENOMIC DNA]</scope>
    <source>
        <strain evidence="4 6">BM1</strain>
    </source>
</reference>
<feature type="domain" description="Mce/MlaD" evidence="2">
    <location>
        <begin position="40"/>
        <end position="117"/>
    </location>
</feature>
<dbReference type="InterPro" id="IPR024516">
    <property type="entry name" value="Mce_C"/>
</dbReference>
<dbReference type="Pfam" id="PF02470">
    <property type="entry name" value="MlaD"/>
    <property type="match status" value="1"/>
</dbReference>
<name>A0A1Q4HD69_9MYCO</name>
<dbReference type="RefSeq" id="WP_073856684.1">
    <property type="nucleotide sequence ID" value="NZ_BAAATC010000008.1"/>
</dbReference>
<evidence type="ECO:0000313" key="6">
    <source>
        <dbReference type="Proteomes" id="UP000191039"/>
    </source>
</evidence>
<gene>
    <name evidence="4" type="ORF">BV510_16730</name>
    <name evidence="5" type="ORF">CRI78_24215</name>
</gene>
<dbReference type="InterPro" id="IPR052336">
    <property type="entry name" value="MlaD_Phospholipid_Transporter"/>
</dbReference>
<dbReference type="Pfam" id="PF11887">
    <property type="entry name" value="Mce4_CUP1"/>
    <property type="match status" value="1"/>
</dbReference>
<dbReference type="STRING" id="1801.BRW64_13110"/>
<dbReference type="PANTHER" id="PTHR33371:SF19">
    <property type="entry name" value="MCE-FAMILY PROTEIN MCE4A"/>
    <property type="match status" value="1"/>
</dbReference>
<evidence type="ECO:0000259" key="3">
    <source>
        <dbReference type="Pfam" id="PF11887"/>
    </source>
</evidence>
<dbReference type="Proteomes" id="UP000220340">
    <property type="component" value="Unassembled WGS sequence"/>
</dbReference>
<proteinExistence type="predicted"/>
<keyword evidence="1" id="KW-0472">Membrane</keyword>
<dbReference type="InterPro" id="IPR005693">
    <property type="entry name" value="Mce"/>
</dbReference>